<proteinExistence type="predicted"/>
<dbReference type="RefSeq" id="XP_003737153.1">
    <property type="nucleotide sequence ID" value="XM_003737105.2"/>
</dbReference>
<dbReference type="InterPro" id="IPR012337">
    <property type="entry name" value="RNaseH-like_sf"/>
</dbReference>
<name>A0AAJ6QM14_9ACAR</name>
<accession>A0AAJ6QM14</accession>
<sequence>MESYRKKACVSEDISKQRVTLVDDRRSLDQAVKILLRYFIIGLDAKVKRKRSIKYVSHIIFATSNELIVVDVRAIGRMPHFHYSDWSALGSLLGDSMITKIGFNMQQKQQLIKDVLCGVFLNGVVDLREAFRAIELTNPSLSAPRGAPCEGLRALRKICYNLLDKQMPDDSCEIPELGPLSVVAKHAVVMEAFIVFHAYIELDRRVRPQNLSALIQELLREPSPGQFLTLSVPWSSVHFVDTVDSYLDAVEYLNECSILGFDSEWKPNKGPIRMALLQVASEDKVFLFDVMALHKILTFGDWTLLKSIFTDPNKLKLGFDTRDDSKLLEDFMGPLSMSSVTDMGVVMRAMEKLRPECMYQRDGYVFPVVRGLSRLCNILLGRPLNKSKKLSMTNWEKRPLARSSLEYAALDAHCLVLCWKELIQRLGPTAEDLIEISVIAYNVETEALKSVL</sequence>
<dbReference type="AlphaFoldDB" id="A0AAJ6QM14"/>
<reference evidence="3" key="1">
    <citation type="submission" date="2025-08" db="UniProtKB">
        <authorList>
            <consortium name="RefSeq"/>
        </authorList>
    </citation>
    <scope>IDENTIFICATION</scope>
</reference>
<organism evidence="2 3">
    <name type="scientific">Galendromus occidentalis</name>
    <name type="common">western predatory mite</name>
    <dbReference type="NCBI Taxonomy" id="34638"/>
    <lineage>
        <taxon>Eukaryota</taxon>
        <taxon>Metazoa</taxon>
        <taxon>Ecdysozoa</taxon>
        <taxon>Arthropoda</taxon>
        <taxon>Chelicerata</taxon>
        <taxon>Arachnida</taxon>
        <taxon>Acari</taxon>
        <taxon>Parasitiformes</taxon>
        <taxon>Mesostigmata</taxon>
        <taxon>Gamasina</taxon>
        <taxon>Phytoseioidea</taxon>
        <taxon>Phytoseiidae</taxon>
        <taxon>Typhlodrominae</taxon>
        <taxon>Galendromus</taxon>
    </lineage>
</organism>
<dbReference type="Proteomes" id="UP000694867">
    <property type="component" value="Unplaced"/>
</dbReference>
<protein>
    <submittedName>
        <fullName evidence="3">Uncharacterized protein LOC100901281</fullName>
    </submittedName>
</protein>
<evidence type="ECO:0000259" key="1">
    <source>
        <dbReference type="Pfam" id="PF01612"/>
    </source>
</evidence>
<feature type="domain" description="3'-5' exonuclease" evidence="1">
    <location>
        <begin position="238"/>
        <end position="424"/>
    </location>
</feature>
<dbReference type="Pfam" id="PF01612">
    <property type="entry name" value="DNA_pol_A_exo1"/>
    <property type="match status" value="1"/>
</dbReference>
<evidence type="ECO:0000313" key="3">
    <source>
        <dbReference type="RefSeq" id="XP_003737153.1"/>
    </source>
</evidence>
<gene>
    <name evidence="3" type="primary">LOC100901281</name>
</gene>
<dbReference type="GO" id="GO:0008408">
    <property type="term" value="F:3'-5' exonuclease activity"/>
    <property type="evidence" value="ECO:0007669"/>
    <property type="project" value="InterPro"/>
</dbReference>
<keyword evidence="2" id="KW-1185">Reference proteome</keyword>
<dbReference type="PANTHER" id="PTHR47765:SF2">
    <property type="entry name" value="EXONUCLEASE MUT-7 HOMOLOG"/>
    <property type="match status" value="1"/>
</dbReference>
<dbReference type="InterPro" id="IPR052408">
    <property type="entry name" value="Exonuclease_MUT-7-like"/>
</dbReference>
<dbReference type="KEGG" id="goe:100901281"/>
<dbReference type="InterPro" id="IPR002562">
    <property type="entry name" value="3'-5'_exonuclease_dom"/>
</dbReference>
<dbReference type="SUPFAM" id="SSF53098">
    <property type="entry name" value="Ribonuclease H-like"/>
    <property type="match status" value="2"/>
</dbReference>
<dbReference type="PANTHER" id="PTHR47765">
    <property type="entry name" value="3'-5' EXONUCLEASE DOMAIN-CONTAINING PROTEIN"/>
    <property type="match status" value="1"/>
</dbReference>
<dbReference type="Gene3D" id="3.30.420.10">
    <property type="entry name" value="Ribonuclease H-like superfamily/Ribonuclease H"/>
    <property type="match status" value="2"/>
</dbReference>
<dbReference type="GeneID" id="100901281"/>
<dbReference type="InterPro" id="IPR036397">
    <property type="entry name" value="RNaseH_sf"/>
</dbReference>
<evidence type="ECO:0000313" key="2">
    <source>
        <dbReference type="Proteomes" id="UP000694867"/>
    </source>
</evidence>
<dbReference type="GO" id="GO:0006139">
    <property type="term" value="P:nucleobase-containing compound metabolic process"/>
    <property type="evidence" value="ECO:0007669"/>
    <property type="project" value="InterPro"/>
</dbReference>
<dbReference type="GO" id="GO:0003676">
    <property type="term" value="F:nucleic acid binding"/>
    <property type="evidence" value="ECO:0007669"/>
    <property type="project" value="InterPro"/>
</dbReference>